<name>A0AAD9N804_9ANNE</name>
<feature type="chain" id="PRO_5042077231" description="Apple domain-containing protein" evidence="1">
    <location>
        <begin position="18"/>
        <end position="190"/>
    </location>
</feature>
<sequence length="190" mass="21697">MYVKLCAIFLFIELARSRNNAPVQSLYRVKDGYSTFNVRHVDYLSGQYQSLIHCTLACTRSPDCSAISYQGTRYQNDIYCKMFYVRPNSVTFMKEKKGVIYLQDVMTNPYTAVALNLTKLDVNCTSSNASKVTSSCSILGDIRADINFGTGWIRQNENTNDWVTIQWNSYLDVIAVSFWNRLERPLAASD</sequence>
<protein>
    <recommendedName>
        <fullName evidence="4">Apple domain-containing protein</fullName>
    </recommendedName>
</protein>
<evidence type="ECO:0008006" key="4">
    <source>
        <dbReference type="Google" id="ProtNLM"/>
    </source>
</evidence>
<keyword evidence="3" id="KW-1185">Reference proteome</keyword>
<keyword evidence="1" id="KW-0732">Signal</keyword>
<reference evidence="2" key="1">
    <citation type="journal article" date="2023" name="Mol. Biol. Evol.">
        <title>Third-Generation Sequencing Reveals the Adaptive Role of the Epigenome in Three Deep-Sea Polychaetes.</title>
        <authorList>
            <person name="Perez M."/>
            <person name="Aroh O."/>
            <person name="Sun Y."/>
            <person name="Lan Y."/>
            <person name="Juniper S.K."/>
            <person name="Young C.R."/>
            <person name="Angers B."/>
            <person name="Qian P.Y."/>
        </authorList>
    </citation>
    <scope>NUCLEOTIDE SEQUENCE</scope>
    <source>
        <strain evidence="2">P08H-3</strain>
    </source>
</reference>
<feature type="signal peptide" evidence="1">
    <location>
        <begin position="1"/>
        <end position="17"/>
    </location>
</feature>
<organism evidence="2 3">
    <name type="scientific">Paralvinella palmiformis</name>
    <dbReference type="NCBI Taxonomy" id="53620"/>
    <lineage>
        <taxon>Eukaryota</taxon>
        <taxon>Metazoa</taxon>
        <taxon>Spiralia</taxon>
        <taxon>Lophotrochozoa</taxon>
        <taxon>Annelida</taxon>
        <taxon>Polychaeta</taxon>
        <taxon>Sedentaria</taxon>
        <taxon>Canalipalpata</taxon>
        <taxon>Terebellida</taxon>
        <taxon>Terebelliformia</taxon>
        <taxon>Alvinellidae</taxon>
        <taxon>Paralvinella</taxon>
    </lineage>
</organism>
<accession>A0AAD9N804</accession>
<comment type="caution">
    <text evidence="2">The sequence shown here is derived from an EMBL/GenBank/DDBJ whole genome shotgun (WGS) entry which is preliminary data.</text>
</comment>
<proteinExistence type="predicted"/>
<evidence type="ECO:0000313" key="3">
    <source>
        <dbReference type="Proteomes" id="UP001208570"/>
    </source>
</evidence>
<dbReference type="EMBL" id="JAODUP010000164">
    <property type="protein sequence ID" value="KAK2158798.1"/>
    <property type="molecule type" value="Genomic_DNA"/>
</dbReference>
<evidence type="ECO:0000256" key="1">
    <source>
        <dbReference type="SAM" id="SignalP"/>
    </source>
</evidence>
<evidence type="ECO:0000313" key="2">
    <source>
        <dbReference type="EMBL" id="KAK2158798.1"/>
    </source>
</evidence>
<dbReference type="Proteomes" id="UP001208570">
    <property type="component" value="Unassembled WGS sequence"/>
</dbReference>
<dbReference type="AlphaFoldDB" id="A0AAD9N804"/>
<gene>
    <name evidence="2" type="ORF">LSH36_164g11018</name>
</gene>